<feature type="transmembrane region" description="Helical" evidence="1">
    <location>
        <begin position="28"/>
        <end position="49"/>
    </location>
</feature>
<comment type="caution">
    <text evidence="2">The sequence shown here is derived from an EMBL/GenBank/DDBJ whole genome shotgun (WGS) entry which is preliminary data.</text>
</comment>
<dbReference type="EMBL" id="CABQ01000087">
    <property type="protein sequence ID" value="CBI07359.1"/>
    <property type="molecule type" value="Genomic_DNA"/>
</dbReference>
<evidence type="ECO:0000256" key="1">
    <source>
        <dbReference type="SAM" id="Phobius"/>
    </source>
</evidence>
<name>E6QJE3_9ZZZZ</name>
<reference evidence="2" key="1">
    <citation type="submission" date="2009-10" db="EMBL/GenBank/DDBJ databases">
        <title>Diversity of trophic interactions inside an arsenic-rich microbial ecosystem.</title>
        <authorList>
            <person name="Bertin P.N."/>
            <person name="Heinrich-Salmeron A."/>
            <person name="Pelletier E."/>
            <person name="Goulhen-Chollet F."/>
            <person name="Arsene-Ploetze F."/>
            <person name="Gallien S."/>
            <person name="Calteau A."/>
            <person name="Vallenet D."/>
            <person name="Casiot C."/>
            <person name="Chane-Woon-Ming B."/>
            <person name="Giloteaux L."/>
            <person name="Barakat M."/>
            <person name="Bonnefoy V."/>
            <person name="Bruneel O."/>
            <person name="Chandler M."/>
            <person name="Cleiss J."/>
            <person name="Duran R."/>
            <person name="Elbaz-Poulichet F."/>
            <person name="Fonknechten N."/>
            <person name="Lauga B."/>
            <person name="Mornico D."/>
            <person name="Ortet P."/>
            <person name="Schaeffer C."/>
            <person name="Siguier P."/>
            <person name="Alexander Thil Smith A."/>
            <person name="Van Dorsselaer A."/>
            <person name="Weissenbach J."/>
            <person name="Medigue C."/>
            <person name="Le Paslier D."/>
        </authorList>
    </citation>
    <scope>NUCLEOTIDE SEQUENCE</scope>
</reference>
<protein>
    <submittedName>
        <fullName evidence="2">Uncharacterized protein</fullName>
    </submittedName>
</protein>
<dbReference type="AlphaFoldDB" id="E6QJE3"/>
<organism evidence="2">
    <name type="scientific">mine drainage metagenome</name>
    <dbReference type="NCBI Taxonomy" id="410659"/>
    <lineage>
        <taxon>unclassified sequences</taxon>
        <taxon>metagenomes</taxon>
        <taxon>ecological metagenomes</taxon>
    </lineage>
</organism>
<feature type="transmembrane region" description="Helical" evidence="1">
    <location>
        <begin position="55"/>
        <end position="72"/>
    </location>
</feature>
<keyword evidence="1" id="KW-0472">Membrane</keyword>
<keyword evidence="1" id="KW-0812">Transmembrane</keyword>
<accession>E6QJE3</accession>
<proteinExistence type="predicted"/>
<gene>
    <name evidence="2" type="ORF">CARN6_0691</name>
</gene>
<keyword evidence="1" id="KW-1133">Transmembrane helix</keyword>
<evidence type="ECO:0000313" key="2">
    <source>
        <dbReference type="EMBL" id="CBI07359.1"/>
    </source>
</evidence>
<sequence length="73" mass="8492">MMRWIKRFFSEAFWEDLSESNMKKTQGIGLSIIMMVLYGVSLFVVPWAQNHIVEWSLICVPVYLAGLCLMIYG</sequence>